<dbReference type="EMBL" id="CP040004">
    <property type="protein sequence ID" value="QCT42548.1"/>
    <property type="molecule type" value="Genomic_DNA"/>
</dbReference>
<sequence>MVLLMELYQQVSYELAERLMRRYSTSFSTSSWLLASRIRPHIYAIYGMVRLVDEIVDTYRGDDAMAQLDNFEAVVYQACKQGYSTNPIVHAFALTAQKYGIERELISPFFASMRMDITTMEYDEAAYRRYIYGSAEVVGLMCLKVFVEGDAAQYEQLREGASHLGAAYQKVNFLRDMKADHEVLGRMYFPGVDYLSFSDASKRTIEADIAADFAVAKASVQQLPSTARRAVHTSVIYYEALFQRLQNASVADLKARRIRVPNSVKSVLFARGAVGL</sequence>
<dbReference type="OrthoDB" id="9787280at2"/>
<organism evidence="2 3">
    <name type="scientific">Candidatus Nanosynbacter featherlites</name>
    <dbReference type="NCBI Taxonomy" id="2572088"/>
    <lineage>
        <taxon>Bacteria</taxon>
        <taxon>Candidatus Saccharimonadota</taxon>
        <taxon>Candidatus Saccharimonadia</taxon>
        <taxon>Candidatus Nanosynbacterales</taxon>
        <taxon>Candidatus Nanosynbacteraceae</taxon>
        <taxon>Candidatus Nanosynbacter</taxon>
    </lineage>
</organism>
<dbReference type="PROSITE" id="PS01045">
    <property type="entry name" value="SQUALEN_PHYTOEN_SYN_2"/>
    <property type="match status" value="1"/>
</dbReference>
<accession>A0A4P9A3Y9</accession>
<dbReference type="Proteomes" id="UP000310639">
    <property type="component" value="Chromosome"/>
</dbReference>
<dbReference type="InterPro" id="IPR019845">
    <property type="entry name" value="Squalene/phytoene_synthase_CS"/>
</dbReference>
<proteinExistence type="predicted"/>
<dbReference type="RefSeq" id="WP_138079618.1">
    <property type="nucleotide sequence ID" value="NZ_CP040004.1"/>
</dbReference>
<evidence type="ECO:0000313" key="3">
    <source>
        <dbReference type="Proteomes" id="UP000310639"/>
    </source>
</evidence>
<dbReference type="SUPFAM" id="SSF48576">
    <property type="entry name" value="Terpenoid synthases"/>
    <property type="match status" value="1"/>
</dbReference>
<evidence type="ECO:0000313" key="2">
    <source>
        <dbReference type="EMBL" id="QCT42548.1"/>
    </source>
</evidence>
<dbReference type="GO" id="GO:0016117">
    <property type="term" value="P:carotenoid biosynthetic process"/>
    <property type="evidence" value="ECO:0007669"/>
    <property type="project" value="UniProtKB-ARBA"/>
</dbReference>
<dbReference type="SFLD" id="SFLDG01018">
    <property type="entry name" value="Squalene/Phytoene_Synthase_Lik"/>
    <property type="match status" value="1"/>
</dbReference>
<dbReference type="SFLD" id="SFLDS00005">
    <property type="entry name" value="Isoprenoid_Synthase_Type_I"/>
    <property type="match status" value="1"/>
</dbReference>
<dbReference type="AlphaFoldDB" id="A0A4P9A3Y9"/>
<protein>
    <submittedName>
        <fullName evidence="2">Phytoene/squalene synthase family protein</fullName>
    </submittedName>
</protein>
<dbReference type="GO" id="GO:0051996">
    <property type="term" value="F:squalene synthase [NAD(P)H] activity"/>
    <property type="evidence" value="ECO:0007669"/>
    <property type="project" value="InterPro"/>
</dbReference>
<dbReference type="InterPro" id="IPR044843">
    <property type="entry name" value="Trans_IPPS_bact-type"/>
</dbReference>
<dbReference type="GO" id="GO:0004311">
    <property type="term" value="F:geranylgeranyl diphosphate synthase activity"/>
    <property type="evidence" value="ECO:0007669"/>
    <property type="project" value="InterPro"/>
</dbReference>
<dbReference type="InterPro" id="IPR008949">
    <property type="entry name" value="Isoprenoid_synthase_dom_sf"/>
</dbReference>
<dbReference type="SFLD" id="SFLDG01212">
    <property type="entry name" value="Phytoene_synthase_like"/>
    <property type="match status" value="1"/>
</dbReference>
<reference evidence="2 3" key="1">
    <citation type="submission" date="2019-04" db="EMBL/GenBank/DDBJ databases">
        <title>Saccharibacteria TM7 genomes.</title>
        <authorList>
            <person name="Bor B."/>
            <person name="He X."/>
            <person name="Chen T."/>
            <person name="Dewhirst F.E."/>
        </authorList>
    </citation>
    <scope>NUCLEOTIDE SEQUENCE [LARGE SCALE GENOMIC DNA]</scope>
    <source>
        <strain evidence="2 3">BB001</strain>
    </source>
</reference>
<dbReference type="KEGG" id="nft:FBF37_03775"/>
<dbReference type="Gene3D" id="1.10.600.10">
    <property type="entry name" value="Farnesyl Diphosphate Synthase"/>
    <property type="match status" value="1"/>
</dbReference>
<gene>
    <name evidence="2" type="ORF">FBF37_03775</name>
</gene>
<evidence type="ECO:0000256" key="1">
    <source>
        <dbReference type="ARBA" id="ARBA00022679"/>
    </source>
</evidence>
<dbReference type="InterPro" id="IPR002060">
    <property type="entry name" value="Squ/phyt_synthse"/>
</dbReference>
<name>A0A4P9A3Y9_9BACT</name>
<keyword evidence="1" id="KW-0808">Transferase</keyword>
<dbReference type="Pfam" id="PF00494">
    <property type="entry name" value="SQS_PSY"/>
    <property type="match status" value="1"/>
</dbReference>
<dbReference type="InterPro" id="IPR033904">
    <property type="entry name" value="Trans_IPPS_HH"/>
</dbReference>
<dbReference type="PANTHER" id="PTHR31480">
    <property type="entry name" value="BIFUNCTIONAL LYCOPENE CYCLASE/PHYTOENE SYNTHASE"/>
    <property type="match status" value="1"/>
</dbReference>
<keyword evidence="3" id="KW-1185">Reference proteome</keyword>
<dbReference type="CDD" id="cd00683">
    <property type="entry name" value="Trans_IPPS_HH"/>
    <property type="match status" value="1"/>
</dbReference>